<comment type="caution">
    <text evidence="1">The sequence shown here is derived from an EMBL/GenBank/DDBJ whole genome shotgun (WGS) entry which is preliminary data.</text>
</comment>
<sequence length="35" mass="4089">MIRIDIDDREVCLALEELRRRASNIKPAMHTVADH</sequence>
<dbReference type="EMBL" id="VJOM01000005">
    <property type="protein sequence ID" value="TSE33198.1"/>
    <property type="molecule type" value="Genomic_DNA"/>
</dbReference>
<proteinExistence type="predicted"/>
<keyword evidence="2" id="KW-1185">Reference proteome</keyword>
<dbReference type="Proteomes" id="UP000317763">
    <property type="component" value="Unassembled WGS sequence"/>
</dbReference>
<organism evidence="1 2">
    <name type="scientific">Tepidimonas taiwanensis</name>
    <dbReference type="NCBI Taxonomy" id="307486"/>
    <lineage>
        <taxon>Bacteria</taxon>
        <taxon>Pseudomonadati</taxon>
        <taxon>Pseudomonadota</taxon>
        <taxon>Betaproteobacteria</taxon>
        <taxon>Burkholderiales</taxon>
        <taxon>Tepidimonas</taxon>
    </lineage>
</organism>
<evidence type="ECO:0000313" key="1">
    <source>
        <dbReference type="EMBL" id="TSE33198.1"/>
    </source>
</evidence>
<accession>A0A554XBL5</accession>
<evidence type="ECO:0000313" key="2">
    <source>
        <dbReference type="Proteomes" id="UP000317763"/>
    </source>
</evidence>
<protein>
    <submittedName>
        <fullName evidence="1">Uncharacterized protein</fullName>
    </submittedName>
</protein>
<dbReference type="AlphaFoldDB" id="A0A554XBL5"/>
<reference evidence="1 2" key="1">
    <citation type="submission" date="2019-07" db="EMBL/GenBank/DDBJ databases">
        <title>Tepidimonas taiwanensis I1-1 draft genome.</title>
        <authorList>
            <person name="Da Costa M.S."/>
            <person name="Froufe H.J.C."/>
            <person name="Egas C."/>
            <person name="Albuquerque L."/>
        </authorList>
    </citation>
    <scope>NUCLEOTIDE SEQUENCE [LARGE SCALE GENOMIC DNA]</scope>
    <source>
        <strain evidence="1 2">I1-1</strain>
    </source>
</reference>
<name>A0A554XBL5_9BURK</name>
<gene>
    <name evidence="1" type="ORF">Ttaiw_00744</name>
</gene>